<gene>
    <name evidence="1" type="ORF">INT47_004762</name>
</gene>
<reference evidence="1" key="1">
    <citation type="submission" date="2020-12" db="EMBL/GenBank/DDBJ databases">
        <title>Metabolic potential, ecology and presence of endohyphal bacteria is reflected in genomic diversity of Mucoromycotina.</title>
        <authorList>
            <person name="Muszewska A."/>
            <person name="Okrasinska A."/>
            <person name="Steczkiewicz K."/>
            <person name="Drgas O."/>
            <person name="Orlowska M."/>
            <person name="Perlinska-Lenart U."/>
            <person name="Aleksandrzak-Piekarczyk T."/>
            <person name="Szatraj K."/>
            <person name="Zielenkiewicz U."/>
            <person name="Pilsyk S."/>
            <person name="Malc E."/>
            <person name="Mieczkowski P."/>
            <person name="Kruszewska J.S."/>
            <person name="Biernat P."/>
            <person name="Pawlowska J."/>
        </authorList>
    </citation>
    <scope>NUCLEOTIDE SEQUENCE</scope>
    <source>
        <strain evidence="1">WA0000017839</strain>
    </source>
</reference>
<keyword evidence="2" id="KW-1185">Reference proteome</keyword>
<dbReference type="AlphaFoldDB" id="A0A8H7R3Q1"/>
<protein>
    <submittedName>
        <fullName evidence="1">Uncharacterized protein</fullName>
    </submittedName>
</protein>
<dbReference type="Proteomes" id="UP000603453">
    <property type="component" value="Unassembled WGS sequence"/>
</dbReference>
<name>A0A8H7R3Q1_9FUNG</name>
<evidence type="ECO:0000313" key="2">
    <source>
        <dbReference type="Proteomes" id="UP000603453"/>
    </source>
</evidence>
<sequence length="251" mass="29068">MNGILDMTDKTTGSQLLQLLEEASQACQNRFVPIQKAVNSGTIQKYKDLLVLNEDSYRKFRKISLNHIKYLRIHNEYDIVGDAYQHILKAHLYSPDLFTEKARGFLSEQDYIIKFWGYLIETVFRSSSVMAHWGDTISSYSVENGLHARMDLRLIVQLDDSFKEVLDVGNAEFAKKETDSKYYKDLLKAVISSKIHLNELVKDFPGMTQEKVKNLQMPLCVVSARIKSTLWYEGIRQLYYFPCCSPIRNCL</sequence>
<proteinExistence type="predicted"/>
<accession>A0A8H7R3Q1</accession>
<comment type="caution">
    <text evidence="1">The sequence shown here is derived from an EMBL/GenBank/DDBJ whole genome shotgun (WGS) entry which is preliminary data.</text>
</comment>
<dbReference type="EMBL" id="JAEPRD010000057">
    <property type="protein sequence ID" value="KAG2202738.1"/>
    <property type="molecule type" value="Genomic_DNA"/>
</dbReference>
<evidence type="ECO:0000313" key="1">
    <source>
        <dbReference type="EMBL" id="KAG2202738.1"/>
    </source>
</evidence>
<organism evidence="1 2">
    <name type="scientific">Mucor saturninus</name>
    <dbReference type="NCBI Taxonomy" id="64648"/>
    <lineage>
        <taxon>Eukaryota</taxon>
        <taxon>Fungi</taxon>
        <taxon>Fungi incertae sedis</taxon>
        <taxon>Mucoromycota</taxon>
        <taxon>Mucoromycotina</taxon>
        <taxon>Mucoromycetes</taxon>
        <taxon>Mucorales</taxon>
        <taxon>Mucorineae</taxon>
        <taxon>Mucoraceae</taxon>
        <taxon>Mucor</taxon>
    </lineage>
</organism>
<dbReference type="OrthoDB" id="2276011at2759"/>